<dbReference type="Proteomes" id="UP000223906">
    <property type="component" value="Segment"/>
</dbReference>
<proteinExistence type="predicted"/>
<accession>A0A1W6DX41</accession>
<gene>
    <name evidence="2" type="ORF">LAV_00061</name>
</gene>
<protein>
    <submittedName>
        <fullName evidence="2">Uncharacterized protein</fullName>
    </submittedName>
</protein>
<reference evidence="2 3" key="1">
    <citation type="submission" date="2017-02" db="EMBL/GenBank/DDBJ databases">
        <title>The first characterized phage against a member of the ecologically important #sphingomonads reveals high dissimilarity against all other known phages.</title>
        <authorList>
            <person name="Nielsen T.K."/>
            <person name="Carstens A.B."/>
            <person name="Kot W."/>
            <person name="Lametsch R."/>
            <person name="Neve H."/>
            <person name="Hansen L.H."/>
        </authorList>
    </citation>
    <scope>NUCLEOTIDE SEQUENCE [LARGE SCALE GENOMIC DNA]</scope>
</reference>
<organism evidence="2 3">
    <name type="scientific">Sphingobium phage Lacusarx</name>
    <dbReference type="NCBI Taxonomy" id="1980139"/>
    <lineage>
        <taxon>Viruses</taxon>
        <taxon>Duplodnaviria</taxon>
        <taxon>Heunggongvirae</taxon>
        <taxon>Uroviricota</taxon>
        <taxon>Caudoviricetes</taxon>
        <taxon>Lacusarxvirus</taxon>
        <taxon>Lacusarxvirus lacusarx</taxon>
    </lineage>
</organism>
<keyword evidence="1" id="KW-1133">Transmembrane helix</keyword>
<evidence type="ECO:0000313" key="3">
    <source>
        <dbReference type="Proteomes" id="UP000223906"/>
    </source>
</evidence>
<keyword evidence="3" id="KW-1185">Reference proteome</keyword>
<name>A0A1W6DX41_9CAUD</name>
<evidence type="ECO:0000256" key="1">
    <source>
        <dbReference type="SAM" id="Phobius"/>
    </source>
</evidence>
<evidence type="ECO:0000313" key="2">
    <source>
        <dbReference type="EMBL" id="ARK07461.1"/>
    </source>
</evidence>
<sequence>MDKQILMWLQVQSFLYPLYFLAALVAAPYILDWFDGPDDPDGFA</sequence>
<dbReference type="EMBL" id="KY629563">
    <property type="protein sequence ID" value="ARK07461.1"/>
    <property type="molecule type" value="Genomic_DNA"/>
</dbReference>
<keyword evidence="1" id="KW-0812">Transmembrane</keyword>
<keyword evidence="1" id="KW-0472">Membrane</keyword>
<feature type="transmembrane region" description="Helical" evidence="1">
    <location>
        <begin position="12"/>
        <end position="31"/>
    </location>
</feature>